<keyword evidence="1" id="KW-0472">Membrane</keyword>
<keyword evidence="1" id="KW-1133">Transmembrane helix</keyword>
<protein>
    <submittedName>
        <fullName evidence="2">Uncharacterized protein</fullName>
    </submittedName>
</protein>
<accession>A0A382KJB6</accession>
<gene>
    <name evidence="2" type="ORF">METZ01_LOCUS275645</name>
</gene>
<proteinExistence type="predicted"/>
<organism evidence="2">
    <name type="scientific">marine metagenome</name>
    <dbReference type="NCBI Taxonomy" id="408172"/>
    <lineage>
        <taxon>unclassified sequences</taxon>
        <taxon>metagenomes</taxon>
        <taxon>ecological metagenomes</taxon>
    </lineage>
</organism>
<keyword evidence="1" id="KW-0812">Transmembrane</keyword>
<evidence type="ECO:0000313" key="2">
    <source>
        <dbReference type="EMBL" id="SVC22791.1"/>
    </source>
</evidence>
<evidence type="ECO:0000256" key="1">
    <source>
        <dbReference type="SAM" id="Phobius"/>
    </source>
</evidence>
<dbReference type="EMBL" id="UINC01080134">
    <property type="protein sequence ID" value="SVC22791.1"/>
    <property type="molecule type" value="Genomic_DNA"/>
</dbReference>
<sequence>MTNLFSTYYFFRLAIPRLWIRFIIIFFILIIEITLIAPKLCQGSEIIIRLSGDINYPGDFSVLSKNIQLKKVCFLGIGSKGKIDSDFLRFLSNKGVPKGTYKVVPPLLKEKWPADGFKKNGALRLSIISGSGMAILNLADKRGLAIHARDFYPLLDGIVNKKTMISFYNDQLFEGLKSFWGPLRISNWDMGRLADSWVKMNRVTQKWEARVIKIKPQEIKRICKPPITKRTPD</sequence>
<name>A0A382KJB6_9ZZZZ</name>
<reference evidence="2" key="1">
    <citation type="submission" date="2018-05" db="EMBL/GenBank/DDBJ databases">
        <authorList>
            <person name="Lanie J.A."/>
            <person name="Ng W.-L."/>
            <person name="Kazmierczak K.M."/>
            <person name="Andrzejewski T.M."/>
            <person name="Davidsen T.M."/>
            <person name="Wayne K.J."/>
            <person name="Tettelin H."/>
            <person name="Glass J.I."/>
            <person name="Rusch D."/>
            <person name="Podicherti R."/>
            <person name="Tsui H.-C.T."/>
            <person name="Winkler M.E."/>
        </authorList>
    </citation>
    <scope>NUCLEOTIDE SEQUENCE</scope>
</reference>
<feature type="transmembrane region" description="Helical" evidence="1">
    <location>
        <begin position="18"/>
        <end position="37"/>
    </location>
</feature>
<dbReference type="AlphaFoldDB" id="A0A382KJB6"/>